<dbReference type="PROSITE" id="PS51184">
    <property type="entry name" value="JMJC"/>
    <property type="match status" value="1"/>
</dbReference>
<dbReference type="Proteomes" id="UP001055219">
    <property type="component" value="Unassembled WGS sequence"/>
</dbReference>
<dbReference type="SMART" id="SM00558">
    <property type="entry name" value="JmjC"/>
    <property type="match status" value="1"/>
</dbReference>
<evidence type="ECO:0000256" key="4">
    <source>
        <dbReference type="ARBA" id="ARBA00023242"/>
    </source>
</evidence>
<keyword evidence="2" id="KW-0805">Transcription regulation</keyword>
<dbReference type="InterPro" id="IPR017956">
    <property type="entry name" value="AT_hook_DNA-bd_motif"/>
</dbReference>
<dbReference type="GO" id="GO:0003677">
    <property type="term" value="F:DNA binding"/>
    <property type="evidence" value="ECO:0007669"/>
    <property type="project" value="InterPro"/>
</dbReference>
<feature type="region of interest" description="Disordered" evidence="5">
    <location>
        <begin position="1012"/>
        <end position="1236"/>
    </location>
</feature>
<feature type="compositionally biased region" description="Low complexity" evidence="5">
    <location>
        <begin position="1150"/>
        <end position="1173"/>
    </location>
</feature>
<evidence type="ECO:0000313" key="7">
    <source>
        <dbReference type="EMBL" id="KAI6780318.1"/>
    </source>
</evidence>
<feature type="region of interest" description="Disordered" evidence="5">
    <location>
        <begin position="1334"/>
        <end position="1376"/>
    </location>
</feature>
<evidence type="ECO:0000256" key="3">
    <source>
        <dbReference type="ARBA" id="ARBA00023163"/>
    </source>
</evidence>
<reference evidence="7" key="2">
    <citation type="submission" date="2022-07" db="EMBL/GenBank/DDBJ databases">
        <authorList>
            <person name="Goncalves M.F.M."/>
            <person name="Hilario S."/>
            <person name="Van De Peer Y."/>
            <person name="Esteves A.C."/>
            <person name="Alves A."/>
        </authorList>
    </citation>
    <scope>NUCLEOTIDE SEQUENCE</scope>
    <source>
        <strain evidence="7">MUM 19.33</strain>
    </source>
</reference>
<keyword evidence="8" id="KW-1185">Reference proteome</keyword>
<feature type="compositionally biased region" description="Low complexity" evidence="5">
    <location>
        <begin position="890"/>
        <end position="906"/>
    </location>
</feature>
<feature type="region of interest" description="Disordered" evidence="5">
    <location>
        <begin position="879"/>
        <end position="974"/>
    </location>
</feature>
<evidence type="ECO:0000259" key="6">
    <source>
        <dbReference type="PROSITE" id="PS51184"/>
    </source>
</evidence>
<dbReference type="SUPFAM" id="SSF51197">
    <property type="entry name" value="Clavaminate synthase-like"/>
    <property type="match status" value="1"/>
</dbReference>
<feature type="compositionally biased region" description="Basic and acidic residues" evidence="5">
    <location>
        <begin position="699"/>
        <end position="717"/>
    </location>
</feature>
<protein>
    <recommendedName>
        <fullName evidence="6">JmjC domain-containing protein</fullName>
    </recommendedName>
</protein>
<keyword evidence="3" id="KW-0804">Transcription</keyword>
<dbReference type="SMART" id="SM00384">
    <property type="entry name" value="AT_hook"/>
    <property type="match status" value="3"/>
</dbReference>
<reference evidence="7" key="1">
    <citation type="journal article" date="2021" name="J Fungi (Basel)">
        <title>Genomic and Metabolomic Analyses of the Marine Fungus Emericellopsis cladophorae: Insights into Saltwater Adaptability Mechanisms and Its Biosynthetic Potential.</title>
        <authorList>
            <person name="Goncalves M.F.M."/>
            <person name="Hilario S."/>
            <person name="Van de Peer Y."/>
            <person name="Esteves A.C."/>
            <person name="Alves A."/>
        </authorList>
    </citation>
    <scope>NUCLEOTIDE SEQUENCE</scope>
    <source>
        <strain evidence="7">MUM 19.33</strain>
    </source>
</reference>
<feature type="compositionally biased region" description="Acidic residues" evidence="5">
    <location>
        <begin position="1109"/>
        <end position="1126"/>
    </location>
</feature>
<evidence type="ECO:0000256" key="2">
    <source>
        <dbReference type="ARBA" id="ARBA00023015"/>
    </source>
</evidence>
<proteinExistence type="predicted"/>
<feature type="region of interest" description="Disordered" evidence="5">
    <location>
        <begin position="753"/>
        <end position="779"/>
    </location>
</feature>
<gene>
    <name evidence="7" type="ORF">J7T54_005420</name>
</gene>
<feature type="region of interest" description="Disordered" evidence="5">
    <location>
        <begin position="552"/>
        <end position="581"/>
    </location>
</feature>
<feature type="region of interest" description="Disordered" evidence="5">
    <location>
        <begin position="165"/>
        <end position="194"/>
    </location>
</feature>
<feature type="compositionally biased region" description="Acidic residues" evidence="5">
    <location>
        <begin position="1355"/>
        <end position="1373"/>
    </location>
</feature>
<dbReference type="Gene3D" id="2.60.120.650">
    <property type="entry name" value="Cupin"/>
    <property type="match status" value="1"/>
</dbReference>
<organism evidence="7 8">
    <name type="scientific">Emericellopsis cladophorae</name>
    <dbReference type="NCBI Taxonomy" id="2686198"/>
    <lineage>
        <taxon>Eukaryota</taxon>
        <taxon>Fungi</taxon>
        <taxon>Dikarya</taxon>
        <taxon>Ascomycota</taxon>
        <taxon>Pezizomycotina</taxon>
        <taxon>Sordariomycetes</taxon>
        <taxon>Hypocreomycetidae</taxon>
        <taxon>Hypocreales</taxon>
        <taxon>Bionectriaceae</taxon>
        <taxon>Emericellopsis</taxon>
    </lineage>
</organism>
<dbReference type="GeneID" id="75831904"/>
<dbReference type="PRINTS" id="PR00929">
    <property type="entry name" value="ATHOOK"/>
</dbReference>
<accession>A0A9P9XZD9</accession>
<evidence type="ECO:0000256" key="5">
    <source>
        <dbReference type="SAM" id="MobiDB-lite"/>
    </source>
</evidence>
<feature type="domain" description="JmjC" evidence="6">
    <location>
        <begin position="172"/>
        <end position="344"/>
    </location>
</feature>
<comment type="caution">
    <text evidence="7">The sequence shown here is derived from an EMBL/GenBank/DDBJ whole genome shotgun (WGS) entry which is preliminary data.</text>
</comment>
<dbReference type="GO" id="GO:0005634">
    <property type="term" value="C:nucleus"/>
    <property type="evidence" value="ECO:0007669"/>
    <property type="project" value="UniProtKB-SubCell"/>
</dbReference>
<name>A0A9P9XZD9_9HYPO</name>
<dbReference type="Pfam" id="PF02373">
    <property type="entry name" value="JmjC"/>
    <property type="match status" value="1"/>
</dbReference>
<feature type="compositionally biased region" description="Basic and acidic residues" evidence="5">
    <location>
        <begin position="552"/>
        <end position="574"/>
    </location>
</feature>
<dbReference type="InterPro" id="IPR018866">
    <property type="entry name" value="Znf-4CXXC_R1"/>
</dbReference>
<evidence type="ECO:0000256" key="1">
    <source>
        <dbReference type="ARBA" id="ARBA00004123"/>
    </source>
</evidence>
<dbReference type="OrthoDB" id="298344at2759"/>
<dbReference type="RefSeq" id="XP_051361174.1">
    <property type="nucleotide sequence ID" value="XM_051507639.1"/>
</dbReference>
<sequence length="1414" mass="159386">MPTSLHPQAKFDPIPPDLDLYGLVDRTPNFKWVQRVSRTQIRHLGQQEFEKVVKMHVIEGGKPLVVDGWDTAFPKGLFSARWLQDNYDKKQENVRDIGTSTDMPMTTGHYLRSMKLLTNQWTPDNFRDERRQRLYLKDIDCTREWRDALEKVVHPSLFYLNENVNSHSNRRNTNEDDDDDDMTPDQPAAPAGDLMSSLPEEMRAQNLMCYIGHEGTYTPAHREMCASLGQNIMVEASGDTDGEKPGSSLWFMTESKDREVVREYFLSMLGHDIEIEKHFAQINAWKKAPFDVYIVDQKPGDFILIPPLAAHQVWNRGTRTMKVAWNRTTVETLDLALHEALPKARLVCRDEQYKNKAIVYFTLSKYCQQLQSLEEKAELTQMNFLGIGQDIVRNSPRARQLAEDFKELLDLFKEILVNEMFATPEKDVEYLEFDSCVTCSYCRSNIFNRFLTCKHCVRTLITGDEDAYDVCMECYAMGRSCLCMSKLQWCEQWQWSDLVNNYETWRAMVIRNDGYIDFDTSPQPLEVAKQLASKKSAAQVCQEALKRRPWKDITKPEREKTPSDSEQDAVEKNAAKKKNKRKKKKGDIRKCHVCCHKDYSYRVQECTNPDCKEAYCFGVLYRGFDMLPQEVMENELWQCPKCLGICSCAQCRRRGIGNPYTPKNTSLGHDTRAIADDRSIEALVDFRVHNLGWLKAAGEDSRSKDSKRMQRLREQADTAKAQDATEDGGNETQDVINSQASYGAFVDGYGDQRHVFEGQDSPGLTSTKNAPEAPEELEAPLPFTETTDDDTIFQNGEEGDMSAYPDPVLMHQRIGLGYFDKDETSEKILFDHYEVPTAEGLRFDQPDESEFMKKSIRAAKKRARQDEEDPEFVVRKWRKRRRTSERDGVAPTANDGDANDNNMDPALFNLQGSAPAAPKEPSNGLESGQPPVTHESLDGAEESTKGQPAPVYDANEPALRHARPRHSYTDLDEPEINAFDEDDIVIRNTQVKSAAELASEAFKRALGETGFSAGNGPAGEGSPAADGLKVVRRGPGRPPGPRPAPAAAVPIAAEPTVMSHTRSGRAVKSTLPSNALVADEDAKASGTKLARRKRSRWSGVTKIGRGVNEEDESNEGTEEPTDDETGESSYRAPKVSNGTGRRGRPRKSEAAVAPADSDDPFASPPAAVMPSSAQGPRRRGRPRKSEPIAPPNKDVEEDNESVLAVESAGEDATPTAAKGTRPRGRPRKSEVAEPAVKAETPTAFMSMKEHMKLKGRKFKIGTRYEMGLKTERRLMLRPRLLEEQAVAKATEALRRLVPRPGCSRHLAEPWFDLVNTAMRLTLRTNWERHRHRATRATTMTSRPRQRLVLPQHLEDEVEQGDGGVDEDEDEDEGEGRVEIGRRDVMLVIPKFCLSRDALPWDSLIIVIIMSNGRA</sequence>
<comment type="subcellular location">
    <subcellularLocation>
        <location evidence="1">Nucleus</location>
    </subcellularLocation>
</comment>
<dbReference type="EMBL" id="JAGIXG020000034">
    <property type="protein sequence ID" value="KAI6780318.1"/>
    <property type="molecule type" value="Genomic_DNA"/>
</dbReference>
<keyword evidence="4" id="KW-0539">Nucleus</keyword>
<dbReference type="Pfam" id="PF10497">
    <property type="entry name" value="zf-4CXXC_R1"/>
    <property type="match status" value="1"/>
</dbReference>
<feature type="region of interest" description="Disordered" evidence="5">
    <location>
        <begin position="699"/>
        <end position="733"/>
    </location>
</feature>
<dbReference type="InterPro" id="IPR003347">
    <property type="entry name" value="JmjC_dom"/>
</dbReference>
<evidence type="ECO:0000313" key="8">
    <source>
        <dbReference type="Proteomes" id="UP001055219"/>
    </source>
</evidence>